<dbReference type="InterPro" id="IPR036922">
    <property type="entry name" value="Rieske_2Fe-2S_sf"/>
</dbReference>
<sequence length="105" mass="11440">MNDLIPLVKTSEVSEGQPVPVSVEGLPALAVYRLGNEFYVTDNLCTHGNAMLTDGFQEGAIIECPFHGGAFDIRSGEAVQFPCQVPLKTYPVVIQDGYVCIRRPQ</sequence>
<dbReference type="Gene3D" id="2.102.10.10">
    <property type="entry name" value="Rieske [2Fe-2S] iron-sulphur domain"/>
    <property type="match status" value="1"/>
</dbReference>
<dbReference type="GO" id="GO:0051537">
    <property type="term" value="F:2 iron, 2 sulfur cluster binding"/>
    <property type="evidence" value="ECO:0007669"/>
    <property type="project" value="UniProtKB-KW"/>
</dbReference>
<dbReference type="AlphaFoldDB" id="A0A2Z6E4P7"/>
<dbReference type="KEGG" id="rbd:ALSL_0863"/>
<keyword evidence="3" id="KW-0560">Oxidoreductase</keyword>
<keyword evidence="4" id="KW-0408">Iron</keyword>
<evidence type="ECO:0000313" key="7">
    <source>
        <dbReference type="EMBL" id="BBD79528.1"/>
    </source>
</evidence>
<keyword evidence="1" id="KW-0001">2Fe-2S</keyword>
<dbReference type="InterPro" id="IPR050584">
    <property type="entry name" value="Cholesterol_7-desaturase"/>
</dbReference>
<dbReference type="CDD" id="cd03528">
    <property type="entry name" value="Rieske_RO_ferredoxin"/>
    <property type="match status" value="1"/>
</dbReference>
<accession>A0A2Z6E4P7</accession>
<dbReference type="PANTHER" id="PTHR21266:SF60">
    <property type="entry name" value="3-KETOSTEROID-9-ALPHA-MONOOXYGENASE, OXYGENASE COMPONENT"/>
    <property type="match status" value="1"/>
</dbReference>
<proteinExistence type="predicted"/>
<dbReference type="SUPFAM" id="SSF50022">
    <property type="entry name" value="ISP domain"/>
    <property type="match status" value="1"/>
</dbReference>
<name>A0A2Z6E4P7_9GAMM</name>
<evidence type="ECO:0000256" key="1">
    <source>
        <dbReference type="ARBA" id="ARBA00022714"/>
    </source>
</evidence>
<protein>
    <submittedName>
        <fullName evidence="7">Ferredoxin subunits of nitrite reductase and ring-hydroxylating dioxygenases</fullName>
    </submittedName>
</protein>
<organism evidence="7 8">
    <name type="scientific">Aerosticca soli</name>
    <dbReference type="NCBI Taxonomy" id="2010829"/>
    <lineage>
        <taxon>Bacteria</taxon>
        <taxon>Pseudomonadati</taxon>
        <taxon>Pseudomonadota</taxon>
        <taxon>Gammaproteobacteria</taxon>
        <taxon>Lysobacterales</taxon>
        <taxon>Rhodanobacteraceae</taxon>
        <taxon>Aerosticca</taxon>
    </lineage>
</organism>
<evidence type="ECO:0000256" key="3">
    <source>
        <dbReference type="ARBA" id="ARBA00023002"/>
    </source>
</evidence>
<evidence type="ECO:0000256" key="2">
    <source>
        <dbReference type="ARBA" id="ARBA00022723"/>
    </source>
</evidence>
<dbReference type="OrthoDB" id="9800167at2"/>
<dbReference type="EMBL" id="AP018560">
    <property type="protein sequence ID" value="BBD79528.1"/>
    <property type="molecule type" value="Genomic_DNA"/>
</dbReference>
<dbReference type="PROSITE" id="PS51296">
    <property type="entry name" value="RIESKE"/>
    <property type="match status" value="1"/>
</dbReference>
<evidence type="ECO:0000313" key="8">
    <source>
        <dbReference type="Proteomes" id="UP000270530"/>
    </source>
</evidence>
<reference evidence="8" key="2">
    <citation type="submission" date="2018-06" db="EMBL/GenBank/DDBJ databases">
        <title>Genome sequence of Rhodanobacteraceae bacterium strain Dysh456.</title>
        <authorList>
            <person name="Fukui M."/>
        </authorList>
    </citation>
    <scope>NUCLEOTIDE SEQUENCE [LARGE SCALE GENOMIC DNA]</scope>
    <source>
        <strain evidence="8">Dysh456</strain>
    </source>
</reference>
<reference evidence="8" key="1">
    <citation type="submission" date="2018-04" db="EMBL/GenBank/DDBJ databases">
        <authorList>
            <person name="Watanabe M."/>
            <person name="Kojima H."/>
        </authorList>
    </citation>
    <scope>NUCLEOTIDE SEQUENCE [LARGE SCALE GENOMIC DNA]</scope>
    <source>
        <strain evidence="8">Dysh456</strain>
    </source>
</reference>
<dbReference type="Proteomes" id="UP000270530">
    <property type="component" value="Chromosome"/>
</dbReference>
<keyword evidence="8" id="KW-1185">Reference proteome</keyword>
<dbReference type="PANTHER" id="PTHR21266">
    <property type="entry name" value="IRON-SULFUR DOMAIN CONTAINING PROTEIN"/>
    <property type="match status" value="1"/>
</dbReference>
<evidence type="ECO:0000259" key="6">
    <source>
        <dbReference type="PROSITE" id="PS51296"/>
    </source>
</evidence>
<keyword evidence="7" id="KW-0223">Dioxygenase</keyword>
<dbReference type="GO" id="GO:0046872">
    <property type="term" value="F:metal ion binding"/>
    <property type="evidence" value="ECO:0007669"/>
    <property type="project" value="UniProtKB-KW"/>
</dbReference>
<evidence type="ECO:0000256" key="4">
    <source>
        <dbReference type="ARBA" id="ARBA00023004"/>
    </source>
</evidence>
<dbReference type="GO" id="GO:0051213">
    <property type="term" value="F:dioxygenase activity"/>
    <property type="evidence" value="ECO:0007669"/>
    <property type="project" value="UniProtKB-KW"/>
</dbReference>
<feature type="domain" description="Rieske" evidence="6">
    <location>
        <begin position="5"/>
        <end position="101"/>
    </location>
</feature>
<dbReference type="InterPro" id="IPR017941">
    <property type="entry name" value="Rieske_2Fe-2S"/>
</dbReference>
<keyword evidence="2" id="KW-0479">Metal-binding</keyword>
<evidence type="ECO:0000256" key="5">
    <source>
        <dbReference type="ARBA" id="ARBA00023014"/>
    </source>
</evidence>
<gene>
    <name evidence="7" type="ORF">ALSL_0863</name>
</gene>
<dbReference type="Pfam" id="PF00355">
    <property type="entry name" value="Rieske"/>
    <property type="match status" value="1"/>
</dbReference>
<keyword evidence="5" id="KW-0411">Iron-sulfur</keyword>